<reference evidence="2" key="1">
    <citation type="journal article" date="2020" name="Stud. Mycol.">
        <title>101 Dothideomycetes genomes: a test case for predicting lifestyles and emergence of pathogens.</title>
        <authorList>
            <person name="Haridas S."/>
            <person name="Albert R."/>
            <person name="Binder M."/>
            <person name="Bloem J."/>
            <person name="Labutti K."/>
            <person name="Salamov A."/>
            <person name="Andreopoulos B."/>
            <person name="Baker S."/>
            <person name="Barry K."/>
            <person name="Bills G."/>
            <person name="Bluhm B."/>
            <person name="Cannon C."/>
            <person name="Castanera R."/>
            <person name="Culley D."/>
            <person name="Daum C."/>
            <person name="Ezra D."/>
            <person name="Gonzalez J."/>
            <person name="Henrissat B."/>
            <person name="Kuo A."/>
            <person name="Liang C."/>
            <person name="Lipzen A."/>
            <person name="Lutzoni F."/>
            <person name="Magnuson J."/>
            <person name="Mondo S."/>
            <person name="Nolan M."/>
            <person name="Ohm R."/>
            <person name="Pangilinan J."/>
            <person name="Park H.-J."/>
            <person name="Ramirez L."/>
            <person name="Alfaro M."/>
            <person name="Sun H."/>
            <person name="Tritt A."/>
            <person name="Yoshinaga Y."/>
            <person name="Zwiers L.-H."/>
            <person name="Turgeon B."/>
            <person name="Goodwin S."/>
            <person name="Spatafora J."/>
            <person name="Crous P."/>
            <person name="Grigoriev I."/>
        </authorList>
    </citation>
    <scope>NUCLEOTIDE SEQUENCE</scope>
    <source>
        <strain evidence="2">CBS 116435</strain>
    </source>
</reference>
<evidence type="ECO:0000313" key="2">
    <source>
        <dbReference type="EMBL" id="KAF2724601.1"/>
    </source>
</evidence>
<dbReference type="PANTHER" id="PTHR22893:SF129">
    <property type="entry name" value="FLAVIN OXIDOREDUCTASE HXNT"/>
    <property type="match status" value="1"/>
</dbReference>
<dbReference type="GO" id="GO:0035556">
    <property type="term" value="P:intracellular signal transduction"/>
    <property type="evidence" value="ECO:0007669"/>
    <property type="project" value="InterPro"/>
</dbReference>
<protein>
    <submittedName>
        <fullName evidence="2">FMN-linked oxidoreductase</fullName>
    </submittedName>
</protein>
<dbReference type="InterPro" id="IPR001711">
    <property type="entry name" value="PLipase_C_Pinositol-sp_Y"/>
</dbReference>
<proteinExistence type="predicted"/>
<accession>A0A9P4QGS0</accession>
<dbReference type="InterPro" id="IPR001155">
    <property type="entry name" value="OxRdtase_FMN_N"/>
</dbReference>
<name>A0A9P4QGS0_9PEZI</name>
<evidence type="ECO:0000259" key="1">
    <source>
        <dbReference type="PROSITE" id="PS50008"/>
    </source>
</evidence>
<dbReference type="PROSITE" id="PS50008">
    <property type="entry name" value="PIPLC_Y_DOMAIN"/>
    <property type="match status" value="1"/>
</dbReference>
<dbReference type="SUPFAM" id="SSF51395">
    <property type="entry name" value="FMN-linked oxidoreductases"/>
    <property type="match status" value="1"/>
</dbReference>
<dbReference type="OrthoDB" id="276546at2759"/>
<dbReference type="Proteomes" id="UP000799441">
    <property type="component" value="Unassembled WGS sequence"/>
</dbReference>
<dbReference type="PANTHER" id="PTHR22893">
    <property type="entry name" value="NADH OXIDOREDUCTASE-RELATED"/>
    <property type="match status" value="1"/>
</dbReference>
<dbReference type="GO" id="GO:0004435">
    <property type="term" value="F:phosphatidylinositol-4,5-bisphosphate phospholipase C activity"/>
    <property type="evidence" value="ECO:0007669"/>
    <property type="project" value="InterPro"/>
</dbReference>
<dbReference type="InterPro" id="IPR013785">
    <property type="entry name" value="Aldolase_TIM"/>
</dbReference>
<gene>
    <name evidence="2" type="ORF">K431DRAFT_310147</name>
</gene>
<organism evidence="2 3">
    <name type="scientific">Polychaeton citri CBS 116435</name>
    <dbReference type="NCBI Taxonomy" id="1314669"/>
    <lineage>
        <taxon>Eukaryota</taxon>
        <taxon>Fungi</taxon>
        <taxon>Dikarya</taxon>
        <taxon>Ascomycota</taxon>
        <taxon>Pezizomycotina</taxon>
        <taxon>Dothideomycetes</taxon>
        <taxon>Dothideomycetidae</taxon>
        <taxon>Capnodiales</taxon>
        <taxon>Capnodiaceae</taxon>
        <taxon>Polychaeton</taxon>
    </lineage>
</organism>
<keyword evidence="3" id="KW-1185">Reference proteome</keyword>
<dbReference type="Gene3D" id="3.20.20.70">
    <property type="entry name" value="Aldolase class I"/>
    <property type="match status" value="2"/>
</dbReference>
<dbReference type="EMBL" id="MU003771">
    <property type="protein sequence ID" value="KAF2724601.1"/>
    <property type="molecule type" value="Genomic_DNA"/>
</dbReference>
<dbReference type="GO" id="GO:0010181">
    <property type="term" value="F:FMN binding"/>
    <property type="evidence" value="ECO:0007669"/>
    <property type="project" value="InterPro"/>
</dbReference>
<sequence>MPARISPSGFKSLEDTSMFKPWQLGHLKLDHKVVLAPLTRMRAVKESEGVWVPGDLNVEYYSQRASKGGLLLTEACPISRLACGYPGIPGIFTQSQISGWKRVTDAVHAKGGFIYCQLWHVGRATVPSLSRRFKRLFLSSVLPPRGSRPRWCRSPQLLHESVNNRTDDYGGSVENRCRFIPEVIKAVTSAIGGDKGGIRLSPYNYFQDTRDFDPNKHWEFLCQQIADLPKQQQLSYIHMIEPRFDGVLDEQAKIASLKGTKATNKAAGTGYCLAPFRDLLARADINF</sequence>
<dbReference type="GO" id="GO:0006629">
    <property type="term" value="P:lipid metabolic process"/>
    <property type="evidence" value="ECO:0007669"/>
    <property type="project" value="InterPro"/>
</dbReference>
<evidence type="ECO:0000313" key="3">
    <source>
        <dbReference type="Proteomes" id="UP000799441"/>
    </source>
</evidence>
<dbReference type="Pfam" id="PF00724">
    <property type="entry name" value="Oxidored_FMN"/>
    <property type="match status" value="2"/>
</dbReference>
<dbReference type="AlphaFoldDB" id="A0A9P4QGS0"/>
<dbReference type="InterPro" id="IPR045247">
    <property type="entry name" value="Oye-like"/>
</dbReference>
<comment type="caution">
    <text evidence="2">The sequence shown here is derived from an EMBL/GenBank/DDBJ whole genome shotgun (WGS) entry which is preliminary data.</text>
</comment>
<dbReference type="GO" id="GO:0003959">
    <property type="term" value="F:NADPH dehydrogenase activity"/>
    <property type="evidence" value="ECO:0007669"/>
    <property type="project" value="TreeGrafter"/>
</dbReference>
<feature type="domain" description="PI-PLC Y-box" evidence="1">
    <location>
        <begin position="199"/>
        <end position="226"/>
    </location>
</feature>